<protein>
    <recommendedName>
        <fullName evidence="8">Heme haloperoxidase family profile domain-containing protein</fullName>
    </recommendedName>
</protein>
<organism evidence="9 10">
    <name type="scientific">Mycena chlorophos</name>
    <name type="common">Agaric fungus</name>
    <name type="synonym">Agaricus chlorophos</name>
    <dbReference type="NCBI Taxonomy" id="658473"/>
    <lineage>
        <taxon>Eukaryota</taxon>
        <taxon>Fungi</taxon>
        <taxon>Dikarya</taxon>
        <taxon>Basidiomycota</taxon>
        <taxon>Agaricomycotina</taxon>
        <taxon>Agaricomycetes</taxon>
        <taxon>Agaricomycetidae</taxon>
        <taxon>Agaricales</taxon>
        <taxon>Marasmiineae</taxon>
        <taxon>Mycenaceae</taxon>
        <taxon>Mycena</taxon>
    </lineage>
</organism>
<sequence>MLFKGIGHFFLDLRIFIWDAWLTLLNVVLPRLPSRARGIDSEDGSLWPEYVPPKEGDSRCSCPALNALANHGILPHDGKNVKFTEITDKVHETFNFAVTFATYVSRNGADTLGKDYNKDTCNLSDLDKHNGIEHDASLLRQDAYFSKSQGQPHIPYIEELLALASSTDSNDKKVLTVADLSKFSSKRRADSRRENPQFQLDDTHKIFGSANSSTLLAIFGGKVDDLEIFLKEERIPERWESTARSRKGLTFIAFNPTTFKVEHGIDEKPYEKEEGKKGEKA</sequence>
<evidence type="ECO:0000259" key="8">
    <source>
        <dbReference type="PROSITE" id="PS51405"/>
    </source>
</evidence>
<dbReference type="InterPro" id="IPR036851">
    <property type="entry name" value="Chloroperoxidase-like_sf"/>
</dbReference>
<dbReference type="PANTHER" id="PTHR33577:SF18">
    <property type="entry name" value="HEME HALOPEROXIDASE FAMILY PROFILE DOMAIN-CONTAINING PROTEIN"/>
    <property type="match status" value="1"/>
</dbReference>
<keyword evidence="10" id="KW-1185">Reference proteome</keyword>
<keyword evidence="3" id="KW-0349">Heme</keyword>
<feature type="domain" description="Heme haloperoxidase family profile" evidence="8">
    <location>
        <begin position="46"/>
        <end position="256"/>
    </location>
</feature>
<dbReference type="SUPFAM" id="SSF47571">
    <property type="entry name" value="Cloroperoxidase"/>
    <property type="match status" value="1"/>
</dbReference>
<accession>A0A8H6SUD1</accession>
<evidence type="ECO:0000313" key="9">
    <source>
        <dbReference type="EMBL" id="KAF7305646.1"/>
    </source>
</evidence>
<reference evidence="9" key="1">
    <citation type="submission" date="2020-05" db="EMBL/GenBank/DDBJ databases">
        <title>Mycena genomes resolve the evolution of fungal bioluminescence.</title>
        <authorList>
            <person name="Tsai I.J."/>
        </authorList>
    </citation>
    <scope>NUCLEOTIDE SEQUENCE</scope>
    <source>
        <strain evidence="9">110903Hualien_Pintung</strain>
    </source>
</reference>
<dbReference type="OrthoDB" id="407298at2759"/>
<proteinExistence type="inferred from homology"/>
<dbReference type="PROSITE" id="PS51405">
    <property type="entry name" value="HEME_HALOPEROXIDASE"/>
    <property type="match status" value="1"/>
</dbReference>
<dbReference type="Gene3D" id="1.10.489.10">
    <property type="entry name" value="Chloroperoxidase-like"/>
    <property type="match status" value="1"/>
</dbReference>
<dbReference type="Proteomes" id="UP000613580">
    <property type="component" value="Unassembled WGS sequence"/>
</dbReference>
<gene>
    <name evidence="9" type="ORF">HMN09_00818200</name>
</gene>
<keyword evidence="2" id="KW-0575">Peroxidase</keyword>
<evidence type="ECO:0000256" key="5">
    <source>
        <dbReference type="ARBA" id="ARBA00023002"/>
    </source>
</evidence>
<keyword evidence="4" id="KW-0479">Metal-binding</keyword>
<keyword evidence="5" id="KW-0560">Oxidoreductase</keyword>
<dbReference type="InterPro" id="IPR000028">
    <property type="entry name" value="Chloroperoxidase"/>
</dbReference>
<dbReference type="GO" id="GO:0004601">
    <property type="term" value="F:peroxidase activity"/>
    <property type="evidence" value="ECO:0007669"/>
    <property type="project" value="UniProtKB-KW"/>
</dbReference>
<dbReference type="Pfam" id="PF01328">
    <property type="entry name" value="Peroxidase_2"/>
    <property type="match status" value="1"/>
</dbReference>
<evidence type="ECO:0000256" key="3">
    <source>
        <dbReference type="ARBA" id="ARBA00022617"/>
    </source>
</evidence>
<keyword evidence="6" id="KW-0408">Iron</keyword>
<comment type="cofactor">
    <cofactor evidence="1">
        <name>heme b</name>
        <dbReference type="ChEBI" id="CHEBI:60344"/>
    </cofactor>
</comment>
<evidence type="ECO:0000313" key="10">
    <source>
        <dbReference type="Proteomes" id="UP000613580"/>
    </source>
</evidence>
<evidence type="ECO:0000256" key="4">
    <source>
        <dbReference type="ARBA" id="ARBA00022723"/>
    </source>
</evidence>
<evidence type="ECO:0000256" key="2">
    <source>
        <dbReference type="ARBA" id="ARBA00022559"/>
    </source>
</evidence>
<evidence type="ECO:0000256" key="7">
    <source>
        <dbReference type="ARBA" id="ARBA00025795"/>
    </source>
</evidence>
<evidence type="ECO:0000256" key="1">
    <source>
        <dbReference type="ARBA" id="ARBA00001970"/>
    </source>
</evidence>
<dbReference type="AlphaFoldDB" id="A0A8H6SUD1"/>
<dbReference type="PANTHER" id="PTHR33577">
    <property type="entry name" value="STERIGMATOCYSTIN BIOSYNTHESIS PEROXIDASE STCC-RELATED"/>
    <property type="match status" value="1"/>
</dbReference>
<evidence type="ECO:0000256" key="6">
    <source>
        <dbReference type="ARBA" id="ARBA00023004"/>
    </source>
</evidence>
<dbReference type="GO" id="GO:0046872">
    <property type="term" value="F:metal ion binding"/>
    <property type="evidence" value="ECO:0007669"/>
    <property type="project" value="UniProtKB-KW"/>
</dbReference>
<dbReference type="EMBL" id="JACAZE010000010">
    <property type="protein sequence ID" value="KAF7305646.1"/>
    <property type="molecule type" value="Genomic_DNA"/>
</dbReference>
<name>A0A8H6SUD1_MYCCL</name>
<comment type="caution">
    <text evidence="9">The sequence shown here is derived from an EMBL/GenBank/DDBJ whole genome shotgun (WGS) entry which is preliminary data.</text>
</comment>
<comment type="similarity">
    <text evidence="7">Belongs to the chloroperoxidase family.</text>
</comment>